<protein>
    <submittedName>
        <fullName evidence="2">Thioredoxin-like protein</fullName>
    </submittedName>
</protein>
<dbReference type="GO" id="GO:0005796">
    <property type="term" value="C:Golgi lumen"/>
    <property type="evidence" value="ECO:0007669"/>
    <property type="project" value="TreeGrafter"/>
</dbReference>
<dbReference type="GO" id="GO:0015038">
    <property type="term" value="F:glutathione disulfide oxidoreductase activity"/>
    <property type="evidence" value="ECO:0007669"/>
    <property type="project" value="TreeGrafter"/>
</dbReference>
<dbReference type="InterPro" id="IPR036249">
    <property type="entry name" value="Thioredoxin-like_sf"/>
</dbReference>
<dbReference type="CDD" id="cd03419">
    <property type="entry name" value="GRX_GRXh_1_2_like"/>
    <property type="match status" value="1"/>
</dbReference>
<dbReference type="EMBL" id="JAGMVJ010000007">
    <property type="protein sequence ID" value="KAH7088835.1"/>
    <property type="molecule type" value="Genomic_DNA"/>
</dbReference>
<feature type="non-terminal residue" evidence="2">
    <location>
        <position position="1"/>
    </location>
</feature>
<proteinExistence type="predicted"/>
<dbReference type="InterPro" id="IPR002109">
    <property type="entry name" value="Glutaredoxin"/>
</dbReference>
<keyword evidence="3" id="KW-1185">Reference proteome</keyword>
<dbReference type="InterPro" id="IPR011899">
    <property type="entry name" value="Glutaredoxin_euk/vir"/>
</dbReference>
<dbReference type="PANTHER" id="PTHR45694:SF5">
    <property type="entry name" value="GLUTAREDOXIN 2"/>
    <property type="match status" value="1"/>
</dbReference>
<feature type="domain" description="Glutaredoxin" evidence="1">
    <location>
        <begin position="1"/>
        <end position="65"/>
    </location>
</feature>
<evidence type="ECO:0000313" key="3">
    <source>
        <dbReference type="Proteomes" id="UP000813461"/>
    </source>
</evidence>
<dbReference type="GO" id="GO:0005801">
    <property type="term" value="C:cis-Golgi network"/>
    <property type="evidence" value="ECO:0007669"/>
    <property type="project" value="TreeGrafter"/>
</dbReference>
<dbReference type="Gene3D" id="3.40.30.10">
    <property type="entry name" value="Glutaredoxin"/>
    <property type="match status" value="1"/>
</dbReference>
<reference evidence="2" key="1">
    <citation type="journal article" date="2021" name="Nat. Commun.">
        <title>Genetic determinants of endophytism in the Arabidopsis root mycobiome.</title>
        <authorList>
            <person name="Mesny F."/>
            <person name="Miyauchi S."/>
            <person name="Thiergart T."/>
            <person name="Pickel B."/>
            <person name="Atanasova L."/>
            <person name="Karlsson M."/>
            <person name="Huettel B."/>
            <person name="Barry K.W."/>
            <person name="Haridas S."/>
            <person name="Chen C."/>
            <person name="Bauer D."/>
            <person name="Andreopoulos W."/>
            <person name="Pangilinan J."/>
            <person name="LaButti K."/>
            <person name="Riley R."/>
            <person name="Lipzen A."/>
            <person name="Clum A."/>
            <person name="Drula E."/>
            <person name="Henrissat B."/>
            <person name="Kohler A."/>
            <person name="Grigoriev I.V."/>
            <person name="Martin F.M."/>
            <person name="Hacquard S."/>
        </authorList>
    </citation>
    <scope>NUCLEOTIDE SEQUENCE</scope>
    <source>
        <strain evidence="2">MPI-SDFR-AT-0120</strain>
    </source>
</reference>
<dbReference type="Pfam" id="PF00462">
    <property type="entry name" value="Glutaredoxin"/>
    <property type="match status" value="1"/>
</dbReference>
<organism evidence="2 3">
    <name type="scientific">Paraphoma chrysanthemicola</name>
    <dbReference type="NCBI Taxonomy" id="798071"/>
    <lineage>
        <taxon>Eukaryota</taxon>
        <taxon>Fungi</taxon>
        <taxon>Dikarya</taxon>
        <taxon>Ascomycota</taxon>
        <taxon>Pezizomycotina</taxon>
        <taxon>Dothideomycetes</taxon>
        <taxon>Pleosporomycetidae</taxon>
        <taxon>Pleosporales</taxon>
        <taxon>Pleosporineae</taxon>
        <taxon>Phaeosphaeriaceae</taxon>
        <taxon>Paraphoma</taxon>
    </lineage>
</organism>
<accession>A0A8K0R833</accession>
<dbReference type="OrthoDB" id="423313at2759"/>
<dbReference type="GO" id="GO:0000324">
    <property type="term" value="C:fungal-type vacuole"/>
    <property type="evidence" value="ECO:0007669"/>
    <property type="project" value="TreeGrafter"/>
</dbReference>
<dbReference type="PROSITE" id="PS51354">
    <property type="entry name" value="GLUTAREDOXIN_2"/>
    <property type="match status" value="1"/>
</dbReference>
<gene>
    <name evidence="2" type="ORF">FB567DRAFT_427519</name>
</gene>
<evidence type="ECO:0000313" key="2">
    <source>
        <dbReference type="EMBL" id="KAH7088835.1"/>
    </source>
</evidence>
<dbReference type="SUPFAM" id="SSF52833">
    <property type="entry name" value="Thioredoxin-like"/>
    <property type="match status" value="1"/>
</dbReference>
<sequence length="88" mass="9838">VIIFSKTYCPYSKKAKHILLEKYRITPEPYVVELDVNPLGPKLQALLAHMTGRRTVPNILLVGKSIGGGDDIEELDQTDTLVGKFKEI</sequence>
<dbReference type="NCBIfam" id="TIGR02180">
    <property type="entry name" value="GRX_euk"/>
    <property type="match status" value="1"/>
</dbReference>
<dbReference type="GO" id="GO:0034599">
    <property type="term" value="P:cellular response to oxidative stress"/>
    <property type="evidence" value="ECO:0007669"/>
    <property type="project" value="TreeGrafter"/>
</dbReference>
<dbReference type="AlphaFoldDB" id="A0A8K0R833"/>
<name>A0A8K0R833_9PLEO</name>
<dbReference type="InterPro" id="IPR014025">
    <property type="entry name" value="Glutaredoxin_subgr"/>
</dbReference>
<dbReference type="PRINTS" id="PR00160">
    <property type="entry name" value="GLUTAREDOXIN"/>
</dbReference>
<evidence type="ECO:0000259" key="1">
    <source>
        <dbReference type="Pfam" id="PF00462"/>
    </source>
</evidence>
<dbReference type="PANTHER" id="PTHR45694">
    <property type="entry name" value="GLUTAREDOXIN 2"/>
    <property type="match status" value="1"/>
</dbReference>
<comment type="caution">
    <text evidence="2">The sequence shown here is derived from an EMBL/GenBank/DDBJ whole genome shotgun (WGS) entry which is preliminary data.</text>
</comment>
<dbReference type="Proteomes" id="UP000813461">
    <property type="component" value="Unassembled WGS sequence"/>
</dbReference>
<feature type="non-terminal residue" evidence="2">
    <location>
        <position position="88"/>
    </location>
</feature>